<dbReference type="InterPro" id="IPR004102">
    <property type="entry name" value="Poly(ADP-ribose)pol_reg_dom"/>
</dbReference>
<feature type="domain" description="PARP catalytic" evidence="10">
    <location>
        <begin position="272"/>
        <end position="491"/>
    </location>
</feature>
<keyword evidence="4" id="KW-0548">Nucleotidyltransferase</keyword>
<dbReference type="PROSITE" id="PS51977">
    <property type="entry name" value="WGR"/>
    <property type="match status" value="2"/>
</dbReference>
<evidence type="ECO:0000256" key="7">
    <source>
        <dbReference type="ARBA" id="ARBA00033987"/>
    </source>
</evidence>
<gene>
    <name evidence="13" type="ORF">MSPICULIGERA_LOCUS14926</name>
</gene>
<evidence type="ECO:0000256" key="8">
    <source>
        <dbReference type="RuleBase" id="RU362114"/>
    </source>
</evidence>
<evidence type="ECO:0000313" key="14">
    <source>
        <dbReference type="Proteomes" id="UP001177023"/>
    </source>
</evidence>
<dbReference type="GO" id="GO:0006302">
    <property type="term" value="P:double-strand break repair"/>
    <property type="evidence" value="ECO:0007669"/>
    <property type="project" value="TreeGrafter"/>
</dbReference>
<dbReference type="Pfam" id="PF00644">
    <property type="entry name" value="PARP"/>
    <property type="match status" value="2"/>
</dbReference>
<dbReference type="GO" id="GO:0016779">
    <property type="term" value="F:nucleotidyltransferase activity"/>
    <property type="evidence" value="ECO:0007669"/>
    <property type="project" value="UniProtKB-KW"/>
</dbReference>
<evidence type="ECO:0000256" key="3">
    <source>
        <dbReference type="ARBA" id="ARBA00022679"/>
    </source>
</evidence>
<evidence type="ECO:0000256" key="1">
    <source>
        <dbReference type="ARBA" id="ARBA00004123"/>
    </source>
</evidence>
<dbReference type="GO" id="GO:0070212">
    <property type="term" value="P:protein poly-ADP-ribosylation"/>
    <property type="evidence" value="ECO:0007669"/>
    <property type="project" value="TreeGrafter"/>
</dbReference>
<dbReference type="Gene3D" id="3.90.228.10">
    <property type="match status" value="2"/>
</dbReference>
<dbReference type="SUPFAM" id="SSF56399">
    <property type="entry name" value="ADP-ribosylation"/>
    <property type="match status" value="2"/>
</dbReference>
<dbReference type="GO" id="GO:1990404">
    <property type="term" value="F:NAD+-protein mono-ADP-ribosyltransferase activity"/>
    <property type="evidence" value="ECO:0007669"/>
    <property type="project" value="TreeGrafter"/>
</dbReference>
<dbReference type="CDD" id="cd01437">
    <property type="entry name" value="parp_like"/>
    <property type="match status" value="1"/>
</dbReference>
<dbReference type="SUPFAM" id="SSF47587">
    <property type="entry name" value="Domain of poly(ADP-ribose) polymerase"/>
    <property type="match status" value="1"/>
</dbReference>
<evidence type="ECO:0000259" key="10">
    <source>
        <dbReference type="PROSITE" id="PS51059"/>
    </source>
</evidence>
<dbReference type="GO" id="GO:0003950">
    <property type="term" value="F:NAD+ poly-ADP-ribosyltransferase activity"/>
    <property type="evidence" value="ECO:0007669"/>
    <property type="project" value="UniProtKB-UniRule"/>
</dbReference>
<dbReference type="Gene3D" id="1.20.142.10">
    <property type="entry name" value="Poly(ADP-ribose) polymerase, regulatory domain"/>
    <property type="match status" value="1"/>
</dbReference>
<protein>
    <recommendedName>
        <fullName evidence="8">Poly [ADP-ribose] polymerase</fullName>
        <shortName evidence="8">PARP</shortName>
        <ecNumber evidence="8">2.4.2.-</ecNumber>
    </recommendedName>
</protein>
<feature type="domain" description="PARP alpha-helical" evidence="11">
    <location>
        <begin position="147"/>
        <end position="263"/>
    </location>
</feature>
<keyword evidence="2 8" id="KW-0328">Glycosyltransferase</keyword>
<dbReference type="InterPro" id="IPR036930">
    <property type="entry name" value="WGR_dom_sf"/>
</dbReference>
<dbReference type="InterPro" id="IPR012317">
    <property type="entry name" value="Poly(ADP-ribose)pol_cat_dom"/>
</dbReference>
<dbReference type="InterPro" id="IPR036616">
    <property type="entry name" value="Poly(ADP-ribose)pol_reg_dom_sf"/>
</dbReference>
<evidence type="ECO:0000313" key="13">
    <source>
        <dbReference type="EMBL" id="CAJ0576636.1"/>
    </source>
</evidence>
<feature type="region of interest" description="Disordered" evidence="9">
    <location>
        <begin position="974"/>
        <end position="1045"/>
    </location>
</feature>
<feature type="domain" description="WGR" evidence="12">
    <location>
        <begin position="28"/>
        <end position="132"/>
    </location>
</feature>
<dbReference type="EMBL" id="CATQJA010002645">
    <property type="protein sequence ID" value="CAJ0576636.1"/>
    <property type="molecule type" value="Genomic_DNA"/>
</dbReference>
<feature type="domain" description="WGR" evidence="12">
    <location>
        <begin position="576"/>
        <end position="676"/>
    </location>
</feature>
<evidence type="ECO:0000259" key="12">
    <source>
        <dbReference type="PROSITE" id="PS51977"/>
    </source>
</evidence>
<dbReference type="AlphaFoldDB" id="A0AA36CYP2"/>
<keyword evidence="3 8" id="KW-0808">Transferase</keyword>
<keyword evidence="5 8" id="KW-0520">NAD</keyword>
<dbReference type="GO" id="GO:0005730">
    <property type="term" value="C:nucleolus"/>
    <property type="evidence" value="ECO:0007669"/>
    <property type="project" value="TreeGrafter"/>
</dbReference>
<dbReference type="Pfam" id="PF05406">
    <property type="entry name" value="WGR"/>
    <property type="match status" value="1"/>
</dbReference>
<feature type="domain" description="PARP catalytic" evidence="10">
    <location>
        <begin position="752"/>
        <end position="972"/>
    </location>
</feature>
<evidence type="ECO:0000259" key="11">
    <source>
        <dbReference type="PROSITE" id="PS51060"/>
    </source>
</evidence>
<comment type="subcellular location">
    <subcellularLocation>
        <location evidence="1">Nucleus</location>
    </subcellularLocation>
</comment>
<dbReference type="SUPFAM" id="SSF142921">
    <property type="entry name" value="WGR domain-like"/>
    <property type="match status" value="2"/>
</dbReference>
<dbReference type="PROSITE" id="PS51059">
    <property type="entry name" value="PARP_CATALYTIC"/>
    <property type="match status" value="2"/>
</dbReference>
<dbReference type="PANTHER" id="PTHR10459">
    <property type="entry name" value="DNA LIGASE"/>
    <property type="match status" value="1"/>
</dbReference>
<dbReference type="Pfam" id="PF02877">
    <property type="entry name" value="PARP_reg"/>
    <property type="match status" value="1"/>
</dbReference>
<feature type="non-terminal residue" evidence="13">
    <location>
        <position position="1"/>
    </location>
</feature>
<evidence type="ECO:0000256" key="4">
    <source>
        <dbReference type="ARBA" id="ARBA00022695"/>
    </source>
</evidence>
<dbReference type="EC" id="2.4.2.-" evidence="8"/>
<proteinExistence type="predicted"/>
<keyword evidence="6" id="KW-0539">Nucleus</keyword>
<evidence type="ECO:0000256" key="6">
    <source>
        <dbReference type="ARBA" id="ARBA00023242"/>
    </source>
</evidence>
<reference evidence="13" key="1">
    <citation type="submission" date="2023-06" db="EMBL/GenBank/DDBJ databases">
        <authorList>
            <person name="Delattre M."/>
        </authorList>
    </citation>
    <scope>NUCLEOTIDE SEQUENCE</scope>
    <source>
        <strain evidence="13">AF72</strain>
    </source>
</reference>
<evidence type="ECO:0000256" key="5">
    <source>
        <dbReference type="ARBA" id="ARBA00023027"/>
    </source>
</evidence>
<sequence>MQNRKEQVNELGEVLDAFKHKLSWAEEKALMAANNIINLKIVPFQATLTSDFAEDAAPTYIKIKLIKHKRCENYWLVKSWGRVSSPWVQEGENCRNFGSLDDATAGFRTFFYEKTGNKWANRVIFDKKRDKMSYMPEETGTDNSLARCKLRAPVADLIRKVFSEDFLKERMVEFKMSANLMMMDGNTKHRILLAYETLDRLREAVEREQTNERKARIEKDTAVFYDLIAHIDRPPLNTPELIQKKTDQLAELIELAELHDMMTLHGDSGPRHILDQLYDRMGVEIIPLERESAEFNTVQLYMQAGHFHNSCQILEVFSIRRPTEERFFRHEIGNRKLLWHGSQLVNYCGIFTQGLRVAPKEAKHTGHSFGMAIYFSDSFDKSVHYCRAGPGEEALILLCEVALGKIQSHGVRDYLYGSAGEFDSFFVAGTATPDPACDVLHNDGYIIPVGPLKSAVPLVGSLYNEYLVTQTDQVRLRYIMRLRSQDYHLHALHVAIRTKLQQPQILNLCHWNNADLGVTEKEIEKSCMGRRYYMTDEFMDAQRLEQGSLWTIDEIDDAGIQRVGPSWEQEFYFLYQTDMMADSEGDFYIAPLFKLTSKDKEHSAEFICIELRRHYREQRWFFIKTWGHYQAQKERECVYEFETPQAAIEHFHSSFLRQTGNHWRDRKSFEKKEDKLEYAPPEQAVDENDEDSHTELIEADQRLFYGILPYVNRLNLFDEESLDTMIERMRPLRELGIMNKIMMSCRYDYGVNPLDALRMKAGPDIKLRILDRAKDEYRQVKAFIEKSMPEDKARVMDVIGFEKRAETDPYQRHVANRTVLMHATSFSHFGTVLLSGLRFPQWGIRDPVYGPGLYFSDAFPVAFLNEDHERFALLMICEVALGTQLVIEDRREENWFEMMLAVRAQSVCVLSEQQRPLAEKDPLGYTVNANRVMSAFYKDYQPTYNEYVVYDPTQVKLKYIVKLDTDWEEDEDRAAAGLPPYLQVENQVPDRAEAFETDEESTSEEDEDDDEEDEDEDEDEEQTDEDEEESEEDAGAAVPDPSPKR</sequence>
<name>A0AA36CYP2_9BILA</name>
<dbReference type="PANTHER" id="PTHR10459:SF60">
    <property type="entry name" value="POLY [ADP-RIBOSE] POLYMERASE 2"/>
    <property type="match status" value="1"/>
</dbReference>
<dbReference type="Proteomes" id="UP001177023">
    <property type="component" value="Unassembled WGS sequence"/>
</dbReference>
<keyword evidence="14" id="KW-1185">Reference proteome</keyword>
<dbReference type="InterPro" id="IPR008893">
    <property type="entry name" value="WGR_domain"/>
</dbReference>
<feature type="compositionally biased region" description="Acidic residues" evidence="9">
    <location>
        <begin position="995"/>
        <end position="1034"/>
    </location>
</feature>
<dbReference type="InterPro" id="IPR050800">
    <property type="entry name" value="ARTD/PARP"/>
</dbReference>
<evidence type="ECO:0000256" key="2">
    <source>
        <dbReference type="ARBA" id="ARBA00022676"/>
    </source>
</evidence>
<accession>A0AA36CYP2</accession>
<dbReference type="PROSITE" id="PS51060">
    <property type="entry name" value="PARP_ALPHA_HD"/>
    <property type="match status" value="1"/>
</dbReference>
<organism evidence="13 14">
    <name type="scientific">Mesorhabditis spiculigera</name>
    <dbReference type="NCBI Taxonomy" id="96644"/>
    <lineage>
        <taxon>Eukaryota</taxon>
        <taxon>Metazoa</taxon>
        <taxon>Ecdysozoa</taxon>
        <taxon>Nematoda</taxon>
        <taxon>Chromadorea</taxon>
        <taxon>Rhabditida</taxon>
        <taxon>Rhabditina</taxon>
        <taxon>Rhabditomorpha</taxon>
        <taxon>Rhabditoidea</taxon>
        <taxon>Rhabditidae</taxon>
        <taxon>Mesorhabditinae</taxon>
        <taxon>Mesorhabditis</taxon>
    </lineage>
</organism>
<comment type="catalytic activity">
    <reaction evidence="7">
        <text>NAD(+) + (ADP-D-ribosyl)n-acceptor = nicotinamide + (ADP-D-ribosyl)n+1-acceptor + H(+).</text>
        <dbReference type="EC" id="2.4.2.30"/>
    </reaction>
</comment>
<evidence type="ECO:0000256" key="9">
    <source>
        <dbReference type="SAM" id="MobiDB-lite"/>
    </source>
</evidence>
<comment type="caution">
    <text evidence="13">The sequence shown here is derived from an EMBL/GenBank/DDBJ whole genome shotgun (WGS) entry which is preliminary data.</text>
</comment>